<keyword evidence="3" id="KW-0145">Chemotaxis</keyword>
<gene>
    <name evidence="13" type="primary">mcpB_2</name>
    <name evidence="13" type="ORF">SPSIL_024030</name>
</gene>
<evidence type="ECO:0000313" key="14">
    <source>
        <dbReference type="Proteomes" id="UP000216752"/>
    </source>
</evidence>
<dbReference type="CDD" id="cd06225">
    <property type="entry name" value="HAMP"/>
    <property type="match status" value="1"/>
</dbReference>
<keyword evidence="14" id="KW-1185">Reference proteome</keyword>
<dbReference type="CDD" id="cd11386">
    <property type="entry name" value="MCP_signal"/>
    <property type="match status" value="1"/>
</dbReference>
<feature type="domain" description="Methyl-accepting transducer" evidence="11">
    <location>
        <begin position="382"/>
        <end position="618"/>
    </location>
</feature>
<dbReference type="EMBL" id="CP155573">
    <property type="protein sequence ID" value="XFO66253.1"/>
    <property type="molecule type" value="Genomic_DNA"/>
</dbReference>
<dbReference type="Gene3D" id="1.10.287.950">
    <property type="entry name" value="Methyl-accepting chemotaxis protein"/>
    <property type="match status" value="1"/>
</dbReference>
<proteinExistence type="inferred from homology"/>
<dbReference type="PRINTS" id="PR00260">
    <property type="entry name" value="CHEMTRNSDUCR"/>
</dbReference>
<dbReference type="InterPro" id="IPR029151">
    <property type="entry name" value="Sensor-like_sf"/>
</dbReference>
<evidence type="ECO:0000256" key="3">
    <source>
        <dbReference type="ARBA" id="ARBA00022500"/>
    </source>
</evidence>
<evidence type="ECO:0000256" key="9">
    <source>
        <dbReference type="PROSITE-ProRule" id="PRU00284"/>
    </source>
</evidence>
<dbReference type="Pfam" id="PF00672">
    <property type="entry name" value="HAMP"/>
    <property type="match status" value="1"/>
</dbReference>
<evidence type="ECO:0000313" key="13">
    <source>
        <dbReference type="EMBL" id="XFO66253.1"/>
    </source>
</evidence>
<evidence type="ECO:0000256" key="2">
    <source>
        <dbReference type="ARBA" id="ARBA00022475"/>
    </source>
</evidence>
<dbReference type="SUPFAM" id="SSF58104">
    <property type="entry name" value="Methyl-accepting chemotaxis protein (MCP) signaling domain"/>
    <property type="match status" value="1"/>
</dbReference>
<keyword evidence="2" id="KW-1003">Cell membrane</keyword>
<evidence type="ECO:0000256" key="6">
    <source>
        <dbReference type="ARBA" id="ARBA00023136"/>
    </source>
</evidence>
<evidence type="ECO:0000256" key="4">
    <source>
        <dbReference type="ARBA" id="ARBA00022692"/>
    </source>
</evidence>
<evidence type="ECO:0000256" key="5">
    <source>
        <dbReference type="ARBA" id="ARBA00022989"/>
    </source>
</evidence>
<keyword evidence="6 10" id="KW-0472">Membrane</keyword>
<dbReference type="SMART" id="SM00283">
    <property type="entry name" value="MA"/>
    <property type="match status" value="1"/>
</dbReference>
<comment type="subcellular location">
    <subcellularLocation>
        <location evidence="1">Cell membrane</location>
        <topology evidence="1">Multi-pass membrane protein</topology>
    </subcellularLocation>
</comment>
<reference evidence="13" key="1">
    <citation type="submission" date="2024-05" db="EMBL/GenBank/DDBJ databases">
        <title>Isolation and characterization of Sporomusa carbonis sp. nov., a carboxydotrophic hydrogenogen in the genus of Sporomusa isolated from a charcoal burning pile.</title>
        <authorList>
            <person name="Boeer T."/>
            <person name="Rosenbaum F."/>
            <person name="Eysell L."/>
            <person name="Mueller V."/>
            <person name="Daniel R."/>
            <person name="Poehlein A."/>
        </authorList>
    </citation>
    <scope>NUCLEOTIDE SEQUENCE [LARGE SCALE GENOMIC DNA]</scope>
    <source>
        <strain evidence="13">DSM 10669</strain>
    </source>
</reference>
<dbReference type="InterPro" id="IPR033479">
    <property type="entry name" value="dCache_1"/>
</dbReference>
<evidence type="ECO:0000259" key="11">
    <source>
        <dbReference type="PROSITE" id="PS50111"/>
    </source>
</evidence>
<feature type="transmembrane region" description="Helical" evidence="10">
    <location>
        <begin position="291"/>
        <end position="310"/>
    </location>
</feature>
<dbReference type="PANTHER" id="PTHR32089:SF112">
    <property type="entry name" value="LYSOZYME-LIKE PROTEIN-RELATED"/>
    <property type="match status" value="1"/>
</dbReference>
<feature type="domain" description="HAMP" evidence="12">
    <location>
        <begin position="311"/>
        <end position="363"/>
    </location>
</feature>
<evidence type="ECO:0000256" key="1">
    <source>
        <dbReference type="ARBA" id="ARBA00004651"/>
    </source>
</evidence>
<keyword evidence="7 9" id="KW-0807">Transducer</keyword>
<dbReference type="Pfam" id="PF02743">
    <property type="entry name" value="dCache_1"/>
    <property type="match status" value="1"/>
</dbReference>
<evidence type="ECO:0000256" key="10">
    <source>
        <dbReference type="SAM" id="Phobius"/>
    </source>
</evidence>
<evidence type="ECO:0000259" key="12">
    <source>
        <dbReference type="PROSITE" id="PS50885"/>
    </source>
</evidence>
<dbReference type="Proteomes" id="UP000216752">
    <property type="component" value="Chromosome"/>
</dbReference>
<protein>
    <submittedName>
        <fullName evidence="13">Methyl-accepting chemotaxis protein McpB</fullName>
    </submittedName>
</protein>
<dbReference type="CDD" id="cd12912">
    <property type="entry name" value="PDC2_MCP_like"/>
    <property type="match status" value="1"/>
</dbReference>
<keyword evidence="4 10" id="KW-0812">Transmembrane</keyword>
<dbReference type="Pfam" id="PF00015">
    <property type="entry name" value="MCPsignal"/>
    <property type="match status" value="1"/>
</dbReference>
<keyword evidence="5 10" id="KW-1133">Transmembrane helix</keyword>
<sequence>MLKITEMKNIHIKSIKTKLIFCICLLLALSAVVLGFYNLKSSQIALSVKVEENMIANAEIAAEAIGKEVAAMKAIVGLVALEDKFKSGDAGIISARLTELKKSMPNMENLFFVEPNGNYVGANGSAGSVAENEFFKDVLQKNETVVSGDPAISPISHKLVAVVITPVKGEQGQIRGYVAASIMIDNISDYVINHKIGKSGYTSTFGKSGIIFINPKKEVVMKLNLLSDAGPVLSELTQNALNGNKVAKVYDYGGSAEYAACVPVPGTSWGVGTVLPREEALASITAMRNQAIIGGIIAILLGAIIAYFIAAKMANPIIQLVGAANTLADGDLTQTVNVSSDDEVGQLSAAFNEMRSNLKTLIQQVQKNAEQVAASSEELTASAEQSANAVNQVAVAINSVALGSANQAKAVDSTSAVVEQMSADIQQMAVNENVISDMSANTASAAQEGKNAITTAIGQMVSIEKSVTNSAEVVTKLGEHSKEIGQIVDTISGIASQTNLLALNAAIEAARAGEQGRGFAVVAEEVRKLAEQSQEAAKEIAVLINEIQNNTESAVIVMNDATNEVKQGTEVVNNAGQSFEDIFSHIKQMSSQVRETSAAIQQMATGSYQIVASIRDIDGISKDISAQTQTVSASSEEQAASMQEIASSSQALAKLAEELQTSVRKFRV</sequence>
<dbReference type="PROSITE" id="PS50111">
    <property type="entry name" value="CHEMOTAXIS_TRANSDUC_2"/>
    <property type="match status" value="1"/>
</dbReference>
<evidence type="ECO:0000256" key="8">
    <source>
        <dbReference type="ARBA" id="ARBA00029447"/>
    </source>
</evidence>
<dbReference type="SUPFAM" id="SSF103190">
    <property type="entry name" value="Sensory domain-like"/>
    <property type="match status" value="1"/>
</dbReference>
<dbReference type="InterPro" id="IPR004089">
    <property type="entry name" value="MCPsignal_dom"/>
</dbReference>
<evidence type="ECO:0000256" key="7">
    <source>
        <dbReference type="ARBA" id="ARBA00023224"/>
    </source>
</evidence>
<comment type="similarity">
    <text evidence="8">Belongs to the methyl-accepting chemotaxis (MCP) protein family.</text>
</comment>
<accession>A0ABZ3ILJ2</accession>
<dbReference type="Gene3D" id="1.10.8.500">
    <property type="entry name" value="HAMP domain in histidine kinase"/>
    <property type="match status" value="1"/>
</dbReference>
<dbReference type="CDD" id="cd12914">
    <property type="entry name" value="PDC1_DGC_like"/>
    <property type="match status" value="1"/>
</dbReference>
<organism evidence="13 14">
    <name type="scientific">Sporomusa silvacetica DSM 10669</name>
    <dbReference type="NCBI Taxonomy" id="1123289"/>
    <lineage>
        <taxon>Bacteria</taxon>
        <taxon>Bacillati</taxon>
        <taxon>Bacillota</taxon>
        <taxon>Negativicutes</taxon>
        <taxon>Selenomonadales</taxon>
        <taxon>Sporomusaceae</taxon>
        <taxon>Sporomusa</taxon>
    </lineage>
</organism>
<dbReference type="SMART" id="SM00304">
    <property type="entry name" value="HAMP"/>
    <property type="match status" value="1"/>
</dbReference>
<dbReference type="Gene3D" id="3.30.450.20">
    <property type="entry name" value="PAS domain"/>
    <property type="match status" value="1"/>
</dbReference>
<dbReference type="PANTHER" id="PTHR32089">
    <property type="entry name" value="METHYL-ACCEPTING CHEMOTAXIS PROTEIN MCPB"/>
    <property type="match status" value="1"/>
</dbReference>
<dbReference type="RefSeq" id="WP_094607519.1">
    <property type="nucleotide sequence ID" value="NZ_CP155573.1"/>
</dbReference>
<dbReference type="InterPro" id="IPR003660">
    <property type="entry name" value="HAMP_dom"/>
</dbReference>
<name>A0ABZ3ILJ2_9FIRM</name>
<dbReference type="PROSITE" id="PS50885">
    <property type="entry name" value="HAMP"/>
    <property type="match status" value="1"/>
</dbReference>
<dbReference type="InterPro" id="IPR004090">
    <property type="entry name" value="Chemotax_Me-accpt_rcpt"/>
</dbReference>